<accession>A0AAQ3WL83</accession>
<dbReference type="SUPFAM" id="SSF49879">
    <property type="entry name" value="SMAD/FHA domain"/>
    <property type="match status" value="1"/>
</dbReference>
<dbReference type="Pfam" id="PF00498">
    <property type="entry name" value="FHA"/>
    <property type="match status" value="1"/>
</dbReference>
<keyword evidence="3" id="KW-1185">Reference proteome</keyword>
<proteinExistence type="predicted"/>
<name>A0AAQ3WL83_PASNO</name>
<dbReference type="GO" id="GO:0005634">
    <property type="term" value="C:nucleus"/>
    <property type="evidence" value="ECO:0007669"/>
    <property type="project" value="TreeGrafter"/>
</dbReference>
<organism evidence="2 3">
    <name type="scientific">Paspalum notatum var. saurae</name>
    <dbReference type="NCBI Taxonomy" id="547442"/>
    <lineage>
        <taxon>Eukaryota</taxon>
        <taxon>Viridiplantae</taxon>
        <taxon>Streptophyta</taxon>
        <taxon>Embryophyta</taxon>
        <taxon>Tracheophyta</taxon>
        <taxon>Spermatophyta</taxon>
        <taxon>Magnoliopsida</taxon>
        <taxon>Liliopsida</taxon>
        <taxon>Poales</taxon>
        <taxon>Poaceae</taxon>
        <taxon>PACMAD clade</taxon>
        <taxon>Panicoideae</taxon>
        <taxon>Andropogonodae</taxon>
        <taxon>Paspaleae</taxon>
        <taxon>Paspalinae</taxon>
        <taxon>Paspalum</taxon>
    </lineage>
</organism>
<feature type="domain" description="FHA" evidence="1">
    <location>
        <begin position="37"/>
        <end position="94"/>
    </location>
</feature>
<dbReference type="EMBL" id="CP144747">
    <property type="protein sequence ID" value="WVZ65466.1"/>
    <property type="molecule type" value="Genomic_DNA"/>
</dbReference>
<dbReference type="PANTHER" id="PTHR21712:SF36">
    <property type="entry name" value="FHA DOMAIN-CONTAINING PROTEIN"/>
    <property type="match status" value="1"/>
</dbReference>
<evidence type="ECO:0000313" key="2">
    <source>
        <dbReference type="EMBL" id="WVZ65466.1"/>
    </source>
</evidence>
<evidence type="ECO:0000259" key="1">
    <source>
        <dbReference type="PROSITE" id="PS50006"/>
    </source>
</evidence>
<dbReference type="InterPro" id="IPR045178">
    <property type="entry name" value="Fhl1/FHA1"/>
</dbReference>
<dbReference type="InterPro" id="IPR008984">
    <property type="entry name" value="SMAD_FHA_dom_sf"/>
</dbReference>
<evidence type="ECO:0000313" key="3">
    <source>
        <dbReference type="Proteomes" id="UP001341281"/>
    </source>
</evidence>
<dbReference type="Proteomes" id="UP001341281">
    <property type="component" value="Chromosome 03"/>
</dbReference>
<gene>
    <name evidence="2" type="ORF">U9M48_014822</name>
</gene>
<dbReference type="CDD" id="cd22701">
    <property type="entry name" value="FHA_FKH1-like"/>
    <property type="match status" value="1"/>
</dbReference>
<dbReference type="PROSITE" id="PS50006">
    <property type="entry name" value="FHA_DOMAIN"/>
    <property type="match status" value="1"/>
</dbReference>
<sequence>MATPNSTATPVCFGNKVPGFAKLQGENFEYFMQTYSIILGRNTKDSTVHLDLSEYGGKKRVSRCHARIFYDFEHHHFALEVLGRYGCSIQGVSYLPGSDPVKLNSQDLIEIAGKKIYFLLPTRSMFNTYTSLAPQSTSSMPSNCSGNPCADDYGCGNCENGVKVSTNVQTKLVDVVSYSNGINSDPVGVLGGCVNQLKILNADKDTDNQQLRTRADKDEDTEDQQILLEEKDVVSCIATLISDLCSPGDWLSMMKLHSELVVVVAASGNNFQLLERFGESWPRDRVRRYLTQKDDPGSSSEAKGRPWCSLLPLFKKYPDHFVMSTVTRGQSTSEFVGLVPLLPLENDA</sequence>
<dbReference type="GO" id="GO:0043565">
    <property type="term" value="F:sequence-specific DNA binding"/>
    <property type="evidence" value="ECO:0007669"/>
    <property type="project" value="TreeGrafter"/>
</dbReference>
<dbReference type="GO" id="GO:0060962">
    <property type="term" value="P:regulation of ribosomal protein gene transcription by RNA polymerase II"/>
    <property type="evidence" value="ECO:0007669"/>
    <property type="project" value="InterPro"/>
</dbReference>
<dbReference type="AlphaFoldDB" id="A0AAQ3WL83"/>
<dbReference type="Gene3D" id="2.60.200.20">
    <property type="match status" value="1"/>
</dbReference>
<dbReference type="InterPro" id="IPR000253">
    <property type="entry name" value="FHA_dom"/>
</dbReference>
<protein>
    <recommendedName>
        <fullName evidence="1">FHA domain-containing protein</fullName>
    </recommendedName>
</protein>
<reference evidence="2 3" key="1">
    <citation type="submission" date="2024-02" db="EMBL/GenBank/DDBJ databases">
        <title>High-quality chromosome-scale genome assembly of Pensacola bahiagrass (Paspalum notatum Flugge var. saurae).</title>
        <authorList>
            <person name="Vega J.M."/>
            <person name="Podio M."/>
            <person name="Orjuela J."/>
            <person name="Siena L.A."/>
            <person name="Pessino S.C."/>
            <person name="Combes M.C."/>
            <person name="Mariac C."/>
            <person name="Albertini E."/>
            <person name="Pupilli F."/>
            <person name="Ortiz J.P.A."/>
            <person name="Leblanc O."/>
        </authorList>
    </citation>
    <scope>NUCLEOTIDE SEQUENCE [LARGE SCALE GENOMIC DNA]</scope>
    <source>
        <strain evidence="2">R1</strain>
        <tissue evidence="2">Leaf</tissue>
    </source>
</reference>
<dbReference type="PANTHER" id="PTHR21712">
    <property type="entry name" value="PRE-RRNA-PROCESSING PROTEIN FHL1"/>
    <property type="match status" value="1"/>
</dbReference>